<feature type="region of interest" description="Disordered" evidence="5">
    <location>
        <begin position="1"/>
        <end position="22"/>
    </location>
</feature>
<keyword evidence="2 6" id="KW-0812">Transmembrane</keyword>
<dbReference type="InterPro" id="IPR011701">
    <property type="entry name" value="MFS"/>
</dbReference>
<feature type="transmembrane region" description="Helical" evidence="6">
    <location>
        <begin position="412"/>
        <end position="436"/>
    </location>
</feature>
<keyword evidence="9" id="KW-1185">Reference proteome</keyword>
<feature type="compositionally biased region" description="Basic and acidic residues" evidence="5">
    <location>
        <begin position="9"/>
        <end position="22"/>
    </location>
</feature>
<dbReference type="PANTHER" id="PTHR23528">
    <property type="match status" value="1"/>
</dbReference>
<evidence type="ECO:0000256" key="1">
    <source>
        <dbReference type="ARBA" id="ARBA00004651"/>
    </source>
</evidence>
<evidence type="ECO:0000313" key="9">
    <source>
        <dbReference type="Proteomes" id="UP000553756"/>
    </source>
</evidence>
<evidence type="ECO:0000256" key="3">
    <source>
        <dbReference type="ARBA" id="ARBA00022989"/>
    </source>
</evidence>
<feature type="transmembrane region" description="Helical" evidence="6">
    <location>
        <begin position="510"/>
        <end position="528"/>
    </location>
</feature>
<dbReference type="Proteomes" id="UP000553756">
    <property type="component" value="Unassembled WGS sequence"/>
</dbReference>
<evidence type="ECO:0000256" key="5">
    <source>
        <dbReference type="SAM" id="MobiDB-lite"/>
    </source>
</evidence>
<feature type="transmembrane region" description="Helical" evidence="6">
    <location>
        <begin position="337"/>
        <end position="358"/>
    </location>
</feature>
<feature type="transmembrane region" description="Helical" evidence="6">
    <location>
        <begin position="252"/>
        <end position="271"/>
    </location>
</feature>
<evidence type="ECO:0000256" key="2">
    <source>
        <dbReference type="ARBA" id="ARBA00022692"/>
    </source>
</evidence>
<evidence type="ECO:0000313" key="8">
    <source>
        <dbReference type="EMBL" id="NMN02407.1"/>
    </source>
</evidence>
<feature type="transmembrane region" description="Helical" evidence="6">
    <location>
        <begin position="378"/>
        <end position="400"/>
    </location>
</feature>
<keyword evidence="3 6" id="KW-1133">Transmembrane helix</keyword>
<feature type="transmembrane region" description="Helical" evidence="6">
    <location>
        <begin position="209"/>
        <end position="231"/>
    </location>
</feature>
<dbReference type="PROSITE" id="PS50850">
    <property type="entry name" value="MFS"/>
    <property type="match status" value="1"/>
</dbReference>
<evidence type="ECO:0000256" key="6">
    <source>
        <dbReference type="SAM" id="Phobius"/>
    </source>
</evidence>
<evidence type="ECO:0000256" key="4">
    <source>
        <dbReference type="ARBA" id="ARBA00023136"/>
    </source>
</evidence>
<comment type="subcellular location">
    <subcellularLocation>
        <location evidence="1">Cell membrane</location>
        <topology evidence="1">Multi-pass membrane protein</topology>
    </subcellularLocation>
</comment>
<name>A0ABX1T030_9BIFI</name>
<accession>A0ABX1T030</accession>
<feature type="transmembrane region" description="Helical" evidence="6">
    <location>
        <begin position="186"/>
        <end position="203"/>
    </location>
</feature>
<reference evidence="8 9" key="1">
    <citation type="submission" date="2020-02" db="EMBL/GenBank/DDBJ databases">
        <title>Characterization of phylogenetic diversity of novel bifidobacterial species isolated in Czech ZOOs.</title>
        <authorList>
            <person name="Lugli G.A."/>
            <person name="Vera N.B."/>
            <person name="Ventura M."/>
        </authorList>
    </citation>
    <scope>NUCLEOTIDE SEQUENCE [LARGE SCALE GENOMIC DNA]</scope>
    <source>
        <strain evidence="8 9">DSM 109963</strain>
    </source>
</reference>
<dbReference type="RefSeq" id="WP_172145771.1">
    <property type="nucleotide sequence ID" value="NZ_JAAIIJ010000020.1"/>
</dbReference>
<feature type="transmembrane region" description="Helical" evidence="6">
    <location>
        <begin position="149"/>
        <end position="174"/>
    </location>
</feature>
<gene>
    <name evidence="8" type="ORF">G1C94_1029</name>
</gene>
<dbReference type="EMBL" id="JAAIIJ010000020">
    <property type="protein sequence ID" value="NMN02407.1"/>
    <property type="molecule type" value="Genomic_DNA"/>
</dbReference>
<dbReference type="Pfam" id="PF07690">
    <property type="entry name" value="MFS_1"/>
    <property type="match status" value="1"/>
</dbReference>
<sequence>MLEPYIRPGIDDRPDYEKALSPEDKAAVARLAIEDRRLPPEASSEQPGAQAARLTADGAVPVAAAAVDAAVPDYSSSFLDMRDPMVSADGQRPSSLDVTRLKWGFAAAATLTTAPWVMLNLVGIPNQVARACGLDTAFAILAKNAGCVLVVPLAAIIALGAIASMMFMPFVAAWSDHTSLAIGRRTPWLVAGGVLAALVTLVLGSLNNIVVLAVLWVVLQFAYAMVSAPLVAAIAERVPDKFRDTVERWHAMGVLVGQVSGGVIGGMSIAFGASTPFACAAVLFAVSGVATVLVWPREPSSVEQRHSRIDWNEEYAVLRGPRGDKARPFLRLFASRLFMMAAVSLTGVFLWYIVRFAVYGDEPQLTSAPLTLPSGTLIMLLSIASFAGAALASACAGAIADKFLKGLGSRNLRIAAALTCVLYILGLLAGMAIVLIGGEKSLMIFSLVAGFALGLYDVLVQPLAVEALPDSHTAGRDFGFYALAKPLGLALGAVLGAVVVIAFISSLGYIALFPAAIVCTAIAALLLCK</sequence>
<feature type="domain" description="Major facilitator superfamily (MFS) profile" evidence="7">
    <location>
        <begin position="340"/>
        <end position="529"/>
    </location>
</feature>
<comment type="caution">
    <text evidence="8">The sequence shown here is derived from an EMBL/GenBank/DDBJ whole genome shotgun (WGS) entry which is preliminary data.</text>
</comment>
<feature type="transmembrane region" description="Helical" evidence="6">
    <location>
        <begin position="480"/>
        <end position="504"/>
    </location>
</feature>
<organism evidence="8 9">
    <name type="scientific">Bifidobacterium panos</name>
    <dbReference type="NCBI Taxonomy" id="2675321"/>
    <lineage>
        <taxon>Bacteria</taxon>
        <taxon>Bacillati</taxon>
        <taxon>Actinomycetota</taxon>
        <taxon>Actinomycetes</taxon>
        <taxon>Bifidobacteriales</taxon>
        <taxon>Bifidobacteriaceae</taxon>
        <taxon>Bifidobacterium</taxon>
    </lineage>
</organism>
<dbReference type="PANTHER" id="PTHR23528:SF1">
    <property type="entry name" value="MAJOR FACILITATOR SUPERFAMILY (MFS) PROFILE DOMAIN-CONTAINING PROTEIN"/>
    <property type="match status" value="1"/>
</dbReference>
<dbReference type="InterPro" id="IPR020846">
    <property type="entry name" value="MFS_dom"/>
</dbReference>
<evidence type="ECO:0000259" key="7">
    <source>
        <dbReference type="PROSITE" id="PS50850"/>
    </source>
</evidence>
<dbReference type="InterPro" id="IPR036259">
    <property type="entry name" value="MFS_trans_sf"/>
</dbReference>
<protein>
    <submittedName>
        <fullName evidence="8">Major Facilitator Superfamily</fullName>
    </submittedName>
</protein>
<feature type="transmembrane region" description="Helical" evidence="6">
    <location>
        <begin position="277"/>
        <end position="295"/>
    </location>
</feature>
<dbReference type="Gene3D" id="1.20.1250.20">
    <property type="entry name" value="MFS general substrate transporter like domains"/>
    <property type="match status" value="2"/>
</dbReference>
<dbReference type="SUPFAM" id="SSF103473">
    <property type="entry name" value="MFS general substrate transporter"/>
    <property type="match status" value="1"/>
</dbReference>
<feature type="transmembrane region" description="Helical" evidence="6">
    <location>
        <begin position="442"/>
        <end position="459"/>
    </location>
</feature>
<proteinExistence type="predicted"/>
<keyword evidence="4 6" id="KW-0472">Membrane</keyword>